<dbReference type="Proteomes" id="UP001500975">
    <property type="component" value="Unassembled WGS sequence"/>
</dbReference>
<comment type="caution">
    <text evidence="2">The sequence shown here is derived from an EMBL/GenBank/DDBJ whole genome shotgun (WGS) entry which is preliminary data.</text>
</comment>
<keyword evidence="3" id="KW-1185">Reference proteome</keyword>
<organism evidence="2 3">
    <name type="scientific">Variovorax defluvii</name>
    <dbReference type="NCBI Taxonomy" id="913761"/>
    <lineage>
        <taxon>Bacteria</taxon>
        <taxon>Pseudomonadati</taxon>
        <taxon>Pseudomonadota</taxon>
        <taxon>Betaproteobacteria</taxon>
        <taxon>Burkholderiales</taxon>
        <taxon>Comamonadaceae</taxon>
        <taxon>Variovorax</taxon>
    </lineage>
</organism>
<proteinExistence type="predicted"/>
<dbReference type="EMBL" id="BAABGJ010000080">
    <property type="protein sequence ID" value="GAA4355520.1"/>
    <property type="molecule type" value="Genomic_DNA"/>
</dbReference>
<reference evidence="3" key="1">
    <citation type="journal article" date="2019" name="Int. J. Syst. Evol. Microbiol.">
        <title>The Global Catalogue of Microorganisms (GCM) 10K type strain sequencing project: providing services to taxonomists for standard genome sequencing and annotation.</title>
        <authorList>
            <consortium name="The Broad Institute Genomics Platform"/>
            <consortium name="The Broad Institute Genome Sequencing Center for Infectious Disease"/>
            <person name="Wu L."/>
            <person name="Ma J."/>
        </authorList>
    </citation>
    <scope>NUCLEOTIDE SEQUENCE [LARGE SCALE GENOMIC DNA]</scope>
    <source>
        <strain evidence="3">JCM 17804</strain>
    </source>
</reference>
<protein>
    <submittedName>
        <fullName evidence="2">Uncharacterized protein</fullName>
    </submittedName>
</protein>
<feature type="region of interest" description="Disordered" evidence="1">
    <location>
        <begin position="1"/>
        <end position="27"/>
    </location>
</feature>
<name>A0ABP8IC56_9BURK</name>
<evidence type="ECO:0000313" key="3">
    <source>
        <dbReference type="Proteomes" id="UP001500975"/>
    </source>
</evidence>
<evidence type="ECO:0000313" key="2">
    <source>
        <dbReference type="EMBL" id="GAA4355520.1"/>
    </source>
</evidence>
<accession>A0ABP8IC56</accession>
<sequence length="64" mass="6960">MPSGFDPAATGSQRPPGANRRMGGRPVMSEKEIEAYLVARDAVRRIQRATPLLASVQRGGLVRR</sequence>
<evidence type="ECO:0000256" key="1">
    <source>
        <dbReference type="SAM" id="MobiDB-lite"/>
    </source>
</evidence>
<gene>
    <name evidence="2" type="ORF">GCM10023165_47730</name>
</gene>